<dbReference type="Proteomes" id="UP001628668">
    <property type="component" value="Unassembled WGS sequence"/>
</dbReference>
<accession>A0ABW8VUN9</accession>
<dbReference type="RefSeq" id="WP_411160495.1">
    <property type="nucleotide sequence ID" value="NZ_JBJOSA010000029.1"/>
</dbReference>
<proteinExistence type="predicted"/>
<name>A0ABW8VUN9_9BACI</name>
<sequence>MGDWKMVLTNWGFGVCDGCSGVRGVKKIRQDARIFEKWNVFLKKGM</sequence>
<evidence type="ECO:0000313" key="1">
    <source>
        <dbReference type="EMBL" id="MFL8939082.1"/>
    </source>
</evidence>
<evidence type="ECO:0000313" key="2">
    <source>
        <dbReference type="Proteomes" id="UP001628668"/>
    </source>
</evidence>
<comment type="caution">
    <text evidence="1">The sequence shown here is derived from an EMBL/GenBank/DDBJ whole genome shotgun (WGS) entry which is preliminary data.</text>
</comment>
<reference evidence="1 2" key="1">
    <citation type="submission" date="2024-12" db="EMBL/GenBank/DDBJ databases">
        <authorList>
            <person name="Li X."/>
            <person name="Zhang D."/>
        </authorList>
    </citation>
    <scope>NUCLEOTIDE SEQUENCE [LARGE SCALE GENOMIC DNA]</scope>
    <source>
        <strain evidence="1 2">JCM19602</strain>
    </source>
</reference>
<gene>
    <name evidence="1" type="ORF">ACKA06_20115</name>
</gene>
<keyword evidence="2" id="KW-1185">Reference proteome</keyword>
<dbReference type="EMBL" id="JBJOSA010000029">
    <property type="protein sequence ID" value="MFL8939082.1"/>
    <property type="molecule type" value="Genomic_DNA"/>
</dbReference>
<organism evidence="1 2">
    <name type="scientific">Rossellomorea oryzaecorticis</name>
    <dbReference type="NCBI Taxonomy" id="1396505"/>
    <lineage>
        <taxon>Bacteria</taxon>
        <taxon>Bacillati</taxon>
        <taxon>Bacillota</taxon>
        <taxon>Bacilli</taxon>
        <taxon>Bacillales</taxon>
        <taxon>Bacillaceae</taxon>
        <taxon>Rossellomorea</taxon>
    </lineage>
</organism>
<protein>
    <submittedName>
        <fullName evidence="1">Uncharacterized protein</fullName>
    </submittedName>
</protein>